<proteinExistence type="predicted"/>
<dbReference type="EMBL" id="JAVRIA010000009">
    <property type="protein sequence ID" value="MDT0559482.1"/>
    <property type="molecule type" value="Genomic_DNA"/>
</dbReference>
<organism evidence="6 7">
    <name type="scientific">Microcosmobacter mediterraneus</name>
    <dbReference type="NCBI Taxonomy" id="3075607"/>
    <lineage>
        <taxon>Bacteria</taxon>
        <taxon>Pseudomonadati</taxon>
        <taxon>Bacteroidota</taxon>
        <taxon>Flavobacteriia</taxon>
        <taxon>Flavobacteriales</taxon>
        <taxon>Flavobacteriaceae</taxon>
        <taxon>Microcosmobacter</taxon>
    </lineage>
</organism>
<dbReference type="Pfam" id="PF08534">
    <property type="entry name" value="Redoxin"/>
    <property type="match status" value="1"/>
</dbReference>
<dbReference type="InterPro" id="IPR013740">
    <property type="entry name" value="Redoxin"/>
</dbReference>
<evidence type="ECO:0000313" key="7">
    <source>
        <dbReference type="Proteomes" id="UP001259492"/>
    </source>
</evidence>
<dbReference type="PANTHER" id="PTHR42852:SF6">
    <property type="entry name" value="THIOL:DISULFIDE INTERCHANGE PROTEIN DSBE"/>
    <property type="match status" value="1"/>
</dbReference>
<dbReference type="Proteomes" id="UP001259492">
    <property type="component" value="Unassembled WGS sequence"/>
</dbReference>
<dbReference type="InterPro" id="IPR050553">
    <property type="entry name" value="Thioredoxin_ResA/DsbE_sf"/>
</dbReference>
<dbReference type="Gene3D" id="3.40.30.10">
    <property type="entry name" value="Glutaredoxin"/>
    <property type="match status" value="1"/>
</dbReference>
<sequence>MKKFTVLLGILLVFTCKEEPKIDYAVISGTIENNVAEKLSIANDNFNQEITVEKETGLFTDTLRLEKAGFYTITVGRESSAMYLKNGNNLSITLDTKQFDESLSYEGKGSAENNYLAAKYLNNEKLKGQSNEFYNLAETDFKVKVSDIQKANENLLAEAIEVDENFKKLETQNLEYDTFSLLDGYERSHAYYTKKKDFKVSENFLPEKLKTLVFDNIESYESSSSYKNMAMGKALDKIFEDMGDDYQNASAEHLKSLDNVKIPALKNETINYLASFMISPGNPNMESLFNYFTSNSTDEKFKEELAMNFEKVKDLVRGKPSPKFVDYENHKGGTTSLADLRGKYVYVDVWATWCGPCKVEIPSLKEVESKYHDKNITFVSTSIDRAKDHEAWINMVNDKELGGVQLFADKDWKSQFVQDYNIKGIPRFILIDPDGNIVTADAPRPSNPKLIELFEELKI</sequence>
<evidence type="ECO:0000313" key="6">
    <source>
        <dbReference type="EMBL" id="MDT0559482.1"/>
    </source>
</evidence>
<keyword evidence="7" id="KW-1185">Reference proteome</keyword>
<evidence type="ECO:0000256" key="3">
    <source>
        <dbReference type="ARBA" id="ARBA00023157"/>
    </source>
</evidence>
<dbReference type="PROSITE" id="PS51352">
    <property type="entry name" value="THIOREDOXIN_2"/>
    <property type="match status" value="1"/>
</dbReference>
<protein>
    <submittedName>
        <fullName evidence="6">TlpA disulfide reductase family protein</fullName>
    </submittedName>
</protein>
<dbReference type="SUPFAM" id="SSF52833">
    <property type="entry name" value="Thioredoxin-like"/>
    <property type="match status" value="1"/>
</dbReference>
<accession>A0ABU2YN59</accession>
<dbReference type="InterPro" id="IPR036249">
    <property type="entry name" value="Thioredoxin-like_sf"/>
</dbReference>
<reference evidence="6 7" key="1">
    <citation type="submission" date="2023-09" db="EMBL/GenBank/DDBJ databases">
        <authorList>
            <person name="Rey-Velasco X."/>
        </authorList>
    </citation>
    <scope>NUCLEOTIDE SEQUENCE [LARGE SCALE GENOMIC DNA]</scope>
    <source>
        <strain evidence="6 7">W332</strain>
    </source>
</reference>
<keyword evidence="4" id="KW-0676">Redox-active center</keyword>
<evidence type="ECO:0000256" key="4">
    <source>
        <dbReference type="ARBA" id="ARBA00023284"/>
    </source>
</evidence>
<dbReference type="PANTHER" id="PTHR42852">
    <property type="entry name" value="THIOL:DISULFIDE INTERCHANGE PROTEIN DSBE"/>
    <property type="match status" value="1"/>
</dbReference>
<keyword evidence="3" id="KW-1015">Disulfide bond</keyword>
<evidence type="ECO:0000259" key="5">
    <source>
        <dbReference type="PROSITE" id="PS51352"/>
    </source>
</evidence>
<feature type="domain" description="Thioredoxin" evidence="5">
    <location>
        <begin position="315"/>
        <end position="459"/>
    </location>
</feature>
<dbReference type="InterPro" id="IPR013766">
    <property type="entry name" value="Thioredoxin_domain"/>
</dbReference>
<evidence type="ECO:0000256" key="2">
    <source>
        <dbReference type="ARBA" id="ARBA00022748"/>
    </source>
</evidence>
<gene>
    <name evidence="6" type="ORF">RM697_12535</name>
</gene>
<comment type="subcellular location">
    <subcellularLocation>
        <location evidence="1">Cell envelope</location>
    </subcellularLocation>
</comment>
<evidence type="ECO:0000256" key="1">
    <source>
        <dbReference type="ARBA" id="ARBA00004196"/>
    </source>
</evidence>
<comment type="caution">
    <text evidence="6">The sequence shown here is derived from an EMBL/GenBank/DDBJ whole genome shotgun (WGS) entry which is preliminary data.</text>
</comment>
<dbReference type="RefSeq" id="WP_311428246.1">
    <property type="nucleotide sequence ID" value="NZ_JAVRIA010000009.1"/>
</dbReference>
<name>A0ABU2YN59_9FLAO</name>
<keyword evidence="2" id="KW-0201">Cytochrome c-type biogenesis</keyword>
<dbReference type="CDD" id="cd02966">
    <property type="entry name" value="TlpA_like_family"/>
    <property type="match status" value="1"/>
</dbReference>